<keyword evidence="4 10" id="KW-0597">Phosphoprotein</keyword>
<name>A0AB73T5C4_9FIRM</name>
<keyword evidence="5" id="KW-0902">Two-component regulatory system</keyword>
<evidence type="ECO:0000256" key="2">
    <source>
        <dbReference type="ARBA" id="ARBA00018672"/>
    </source>
</evidence>
<comment type="caution">
    <text evidence="13">The sequence shown here is derived from an EMBL/GenBank/DDBJ whole genome shotgun (WGS) entry which is preliminary data.</text>
</comment>
<dbReference type="GO" id="GO:0003700">
    <property type="term" value="F:DNA-binding transcription factor activity"/>
    <property type="evidence" value="ECO:0007669"/>
    <property type="project" value="InterPro"/>
</dbReference>
<sequence>MYKVMIADDEPIVRKAMSTLVDWEKLGCKTAYIASNGCEVMDNIEKVCPDILILDIKMPGQDGISIARWVWERRLPIKIILLTAYADFAYAQSAIKYGVVDYVTKTGAFEGLITAVEKAREELEREKDREKPENLQVLQENYLKSVFDGALYEQSEVEARAAGLGLQMEDGYLIILLHFRMGEEVESGRRKQIHASLLNFFGMVFAEAMIRGLAVGRNMFAIYLKQSDADYIEEISEKCAQITDMMDNFMKLYVYIGVSRRQKGASCLKLAYSEAEEALGKSFLDEKSKINFYSEEKKEGNNYSEEADLKQQELLHLIRRGQTTEALKAFDVLLDQQKCAGETANVIKNSGILIRSQCRKILAEYGKTVYDVTGLQGSLSRRIYECRHVNEYVCIMEKIIRSTADFVSAAVSRKNVLICECEKYIQDNYEKCISVSDVARSIGTSPSYLSRIFRESTGTTVISAINRKKVEKAKEYLSQRDMKIYEIADALGFENTTYFSHFFKKYTGISPKDYK</sequence>
<evidence type="ECO:0000256" key="10">
    <source>
        <dbReference type="PROSITE-ProRule" id="PRU00169"/>
    </source>
</evidence>
<keyword evidence="7" id="KW-0238">DNA-binding</keyword>
<dbReference type="SMART" id="SM00342">
    <property type="entry name" value="HTH_ARAC"/>
    <property type="match status" value="1"/>
</dbReference>
<accession>A0AB73T5C4</accession>
<dbReference type="Proteomes" id="UP000245412">
    <property type="component" value="Unassembled WGS sequence"/>
</dbReference>
<dbReference type="SUPFAM" id="SSF46689">
    <property type="entry name" value="Homeodomain-like"/>
    <property type="match status" value="2"/>
</dbReference>
<evidence type="ECO:0000256" key="8">
    <source>
        <dbReference type="ARBA" id="ARBA00023163"/>
    </source>
</evidence>
<dbReference type="GO" id="GO:0000160">
    <property type="term" value="P:phosphorelay signal transduction system"/>
    <property type="evidence" value="ECO:0007669"/>
    <property type="project" value="UniProtKB-KW"/>
</dbReference>
<dbReference type="CDD" id="cd17536">
    <property type="entry name" value="REC_YesN-like"/>
    <property type="match status" value="1"/>
</dbReference>
<keyword evidence="8" id="KW-0804">Transcription</keyword>
<dbReference type="PRINTS" id="PR00032">
    <property type="entry name" value="HTHARAC"/>
</dbReference>
<dbReference type="InterPro" id="IPR011006">
    <property type="entry name" value="CheY-like_superfamily"/>
</dbReference>
<dbReference type="PROSITE" id="PS50110">
    <property type="entry name" value="RESPONSE_REGULATORY"/>
    <property type="match status" value="1"/>
</dbReference>
<dbReference type="GO" id="GO:0043565">
    <property type="term" value="F:sequence-specific DNA binding"/>
    <property type="evidence" value="ECO:0007669"/>
    <property type="project" value="InterPro"/>
</dbReference>
<evidence type="ECO:0000256" key="6">
    <source>
        <dbReference type="ARBA" id="ARBA00023015"/>
    </source>
</evidence>
<evidence type="ECO:0000313" key="13">
    <source>
        <dbReference type="EMBL" id="PWJ76581.1"/>
    </source>
</evidence>
<dbReference type="InterPro" id="IPR001789">
    <property type="entry name" value="Sig_transdc_resp-reg_receiver"/>
</dbReference>
<feature type="domain" description="Response regulatory" evidence="12">
    <location>
        <begin position="3"/>
        <end position="120"/>
    </location>
</feature>
<evidence type="ECO:0000256" key="4">
    <source>
        <dbReference type="ARBA" id="ARBA00022553"/>
    </source>
</evidence>
<evidence type="ECO:0000256" key="1">
    <source>
        <dbReference type="ARBA" id="ARBA00004496"/>
    </source>
</evidence>
<evidence type="ECO:0000256" key="5">
    <source>
        <dbReference type="ARBA" id="ARBA00023012"/>
    </source>
</evidence>
<dbReference type="InterPro" id="IPR018062">
    <property type="entry name" value="HTH_AraC-typ_CS"/>
</dbReference>
<evidence type="ECO:0000256" key="7">
    <source>
        <dbReference type="ARBA" id="ARBA00023125"/>
    </source>
</evidence>
<dbReference type="PANTHER" id="PTHR42713">
    <property type="entry name" value="HISTIDINE KINASE-RELATED"/>
    <property type="match status" value="1"/>
</dbReference>
<keyword evidence="3" id="KW-0963">Cytoplasm</keyword>
<evidence type="ECO:0000256" key="9">
    <source>
        <dbReference type="ARBA" id="ARBA00024867"/>
    </source>
</evidence>
<dbReference type="InterPro" id="IPR009057">
    <property type="entry name" value="Homeodomain-like_sf"/>
</dbReference>
<dbReference type="InterPro" id="IPR020449">
    <property type="entry name" value="Tscrpt_reg_AraC-type_HTH"/>
</dbReference>
<feature type="modified residue" description="4-aspartylphosphate" evidence="10">
    <location>
        <position position="55"/>
    </location>
</feature>
<evidence type="ECO:0000259" key="12">
    <source>
        <dbReference type="PROSITE" id="PS50110"/>
    </source>
</evidence>
<keyword evidence="14" id="KW-1185">Reference proteome</keyword>
<evidence type="ECO:0000256" key="3">
    <source>
        <dbReference type="ARBA" id="ARBA00022490"/>
    </source>
</evidence>
<reference evidence="13 14" key="1">
    <citation type="submission" date="2018-05" db="EMBL/GenBank/DDBJ databases">
        <authorList>
            <person name="Goeker M."/>
            <person name="Huntemann M."/>
            <person name="Clum A."/>
            <person name="Pillay M."/>
            <person name="Palaniappan K."/>
            <person name="Varghese N."/>
            <person name="Mikhailova N."/>
            <person name="Stamatis D."/>
            <person name="Reddy T."/>
            <person name="Daum C."/>
            <person name="Shapiro N."/>
            <person name="Ivanova N."/>
            <person name="Kyrpides N."/>
            <person name="Woyke T."/>
        </authorList>
    </citation>
    <scope>NUCLEOTIDE SEQUENCE [LARGE SCALE GENOMIC DNA]</scope>
    <source>
        <strain evidence="13 14">DSM 26524</strain>
    </source>
</reference>
<dbReference type="Gene3D" id="1.10.10.60">
    <property type="entry name" value="Homeodomain-like"/>
    <property type="match status" value="2"/>
</dbReference>
<evidence type="ECO:0000259" key="11">
    <source>
        <dbReference type="PROSITE" id="PS01124"/>
    </source>
</evidence>
<dbReference type="AlphaFoldDB" id="A0AB73T5C4"/>
<dbReference type="PROSITE" id="PS01124">
    <property type="entry name" value="HTH_ARAC_FAMILY_2"/>
    <property type="match status" value="1"/>
</dbReference>
<dbReference type="Pfam" id="PF00072">
    <property type="entry name" value="Response_reg"/>
    <property type="match status" value="1"/>
</dbReference>
<protein>
    <recommendedName>
        <fullName evidence="2">Stage 0 sporulation protein A homolog</fullName>
    </recommendedName>
</protein>
<gene>
    <name evidence="13" type="ORF">C7383_10426</name>
</gene>
<comment type="function">
    <text evidence="9">May play the central regulatory role in sporulation. It may be an element of the effector pathway responsible for the activation of sporulation genes in response to nutritional stress. Spo0A may act in concert with spo0H (a sigma factor) to control the expression of some genes that are critical to the sporulation process.</text>
</comment>
<dbReference type="InterPro" id="IPR051552">
    <property type="entry name" value="HptR"/>
</dbReference>
<dbReference type="EMBL" id="QGGY01000004">
    <property type="protein sequence ID" value="PWJ76581.1"/>
    <property type="molecule type" value="Genomic_DNA"/>
</dbReference>
<feature type="domain" description="HTH araC/xylS-type" evidence="11">
    <location>
        <begin position="419"/>
        <end position="515"/>
    </location>
</feature>
<proteinExistence type="predicted"/>
<dbReference type="InterPro" id="IPR018060">
    <property type="entry name" value="HTH_AraC"/>
</dbReference>
<dbReference type="SUPFAM" id="SSF52172">
    <property type="entry name" value="CheY-like"/>
    <property type="match status" value="1"/>
</dbReference>
<dbReference type="Pfam" id="PF17853">
    <property type="entry name" value="GGDEF_2"/>
    <property type="match status" value="1"/>
</dbReference>
<evidence type="ECO:0000313" key="14">
    <source>
        <dbReference type="Proteomes" id="UP000245412"/>
    </source>
</evidence>
<dbReference type="Gene3D" id="3.40.50.2300">
    <property type="match status" value="1"/>
</dbReference>
<dbReference type="Pfam" id="PF12833">
    <property type="entry name" value="HTH_18"/>
    <property type="match status" value="1"/>
</dbReference>
<keyword evidence="6" id="KW-0805">Transcription regulation</keyword>
<dbReference type="PROSITE" id="PS00041">
    <property type="entry name" value="HTH_ARAC_FAMILY_1"/>
    <property type="match status" value="1"/>
</dbReference>
<dbReference type="GO" id="GO:0005737">
    <property type="term" value="C:cytoplasm"/>
    <property type="evidence" value="ECO:0007669"/>
    <property type="project" value="UniProtKB-SubCell"/>
</dbReference>
<dbReference type="RefSeq" id="WP_109625732.1">
    <property type="nucleotide sequence ID" value="NZ_JANKBI010000008.1"/>
</dbReference>
<comment type="subcellular location">
    <subcellularLocation>
        <location evidence="1">Cytoplasm</location>
    </subcellularLocation>
</comment>
<dbReference type="PANTHER" id="PTHR42713:SF3">
    <property type="entry name" value="TRANSCRIPTIONAL REGULATORY PROTEIN HPTR"/>
    <property type="match status" value="1"/>
</dbReference>
<organism evidence="13 14">
    <name type="scientific">Murimonas intestini</name>
    <dbReference type="NCBI Taxonomy" id="1337051"/>
    <lineage>
        <taxon>Bacteria</taxon>
        <taxon>Bacillati</taxon>
        <taxon>Bacillota</taxon>
        <taxon>Clostridia</taxon>
        <taxon>Lachnospirales</taxon>
        <taxon>Lachnospiraceae</taxon>
        <taxon>Murimonas</taxon>
    </lineage>
</organism>
<dbReference type="InterPro" id="IPR041522">
    <property type="entry name" value="CdaR_GGDEF"/>
</dbReference>
<dbReference type="SMART" id="SM00448">
    <property type="entry name" value="REC"/>
    <property type="match status" value="1"/>
</dbReference>